<sequence>MNLIKRMIPNNIKQEGKYFLMDLLKIPYNRFGVPVEIQEWLPNNRPITFIDIGASYGQFSTALSQYYNIERAIIVEPLTNHIPMLRSRFADQAKYSIFNLAVAESSGEADFYTFGDYDYNSSFLKVKRELMRLPGFEEAEEVTLKVKTEPLDRITADCKIGSIDLLKIDVQGAEHMVLRSGYETLKRTRLVYIEFSYRPIYEGSSTFFDLYKILTDQNFRMVSVMPGYKTEEEGILQGDALFVNNLI</sequence>
<evidence type="ECO:0000313" key="3">
    <source>
        <dbReference type="Proteomes" id="UP000318733"/>
    </source>
</evidence>
<protein>
    <submittedName>
        <fullName evidence="2">FkbM family methyltransferase</fullName>
    </submittedName>
</protein>
<dbReference type="InterPro" id="IPR029063">
    <property type="entry name" value="SAM-dependent_MTases_sf"/>
</dbReference>
<reference evidence="2 3" key="1">
    <citation type="submission" date="2019-07" db="EMBL/GenBank/DDBJ databases">
        <authorList>
            <person name="Huq M.A."/>
        </authorList>
    </citation>
    <scope>NUCLEOTIDE SEQUENCE [LARGE SCALE GENOMIC DNA]</scope>
    <source>
        <strain evidence="2 3">MAH-19</strain>
    </source>
</reference>
<dbReference type="OrthoDB" id="9812600at2"/>
<evidence type="ECO:0000313" key="2">
    <source>
        <dbReference type="EMBL" id="TSJ35969.1"/>
    </source>
</evidence>
<dbReference type="PANTHER" id="PTHR36973">
    <property type="entry name" value="SLL1456 PROTEIN-RELATED"/>
    <property type="match status" value="1"/>
</dbReference>
<dbReference type="Proteomes" id="UP000318733">
    <property type="component" value="Unassembled WGS sequence"/>
</dbReference>
<keyword evidence="3" id="KW-1185">Reference proteome</keyword>
<dbReference type="SUPFAM" id="SSF53335">
    <property type="entry name" value="S-adenosyl-L-methionine-dependent methyltransferases"/>
    <property type="match status" value="1"/>
</dbReference>
<evidence type="ECO:0000259" key="1">
    <source>
        <dbReference type="Pfam" id="PF05050"/>
    </source>
</evidence>
<dbReference type="Pfam" id="PF05050">
    <property type="entry name" value="Methyltransf_21"/>
    <property type="match status" value="1"/>
</dbReference>
<accession>A0A556M7V2</accession>
<dbReference type="InterPro" id="IPR006342">
    <property type="entry name" value="FkbM_mtfrase"/>
</dbReference>
<feature type="domain" description="Methyltransferase FkbM" evidence="1">
    <location>
        <begin position="51"/>
        <end position="221"/>
    </location>
</feature>
<dbReference type="Gene3D" id="3.40.50.150">
    <property type="entry name" value="Vaccinia Virus protein VP39"/>
    <property type="match status" value="1"/>
</dbReference>
<organism evidence="2 3">
    <name type="scientific">Mucilaginibacter corticis</name>
    <dbReference type="NCBI Taxonomy" id="2597670"/>
    <lineage>
        <taxon>Bacteria</taxon>
        <taxon>Pseudomonadati</taxon>
        <taxon>Bacteroidota</taxon>
        <taxon>Sphingobacteriia</taxon>
        <taxon>Sphingobacteriales</taxon>
        <taxon>Sphingobacteriaceae</taxon>
        <taxon>Mucilaginibacter</taxon>
    </lineage>
</organism>
<dbReference type="NCBIfam" id="TIGR01444">
    <property type="entry name" value="fkbM_fam"/>
    <property type="match status" value="1"/>
</dbReference>
<keyword evidence="2" id="KW-0808">Transferase</keyword>
<dbReference type="InterPro" id="IPR053188">
    <property type="entry name" value="FkbM_Methyltransferase"/>
</dbReference>
<gene>
    <name evidence="2" type="ORF">FO440_23925</name>
</gene>
<dbReference type="EMBL" id="VLPK01000008">
    <property type="protein sequence ID" value="TSJ35969.1"/>
    <property type="molecule type" value="Genomic_DNA"/>
</dbReference>
<keyword evidence="2" id="KW-0489">Methyltransferase</keyword>
<dbReference type="PANTHER" id="PTHR36973:SF4">
    <property type="entry name" value="NODULATION PROTEIN"/>
    <property type="match status" value="1"/>
</dbReference>
<name>A0A556M7V2_9SPHI</name>
<dbReference type="AlphaFoldDB" id="A0A556M7V2"/>
<proteinExistence type="predicted"/>
<dbReference type="GO" id="GO:0032259">
    <property type="term" value="P:methylation"/>
    <property type="evidence" value="ECO:0007669"/>
    <property type="project" value="UniProtKB-KW"/>
</dbReference>
<comment type="caution">
    <text evidence="2">The sequence shown here is derived from an EMBL/GenBank/DDBJ whole genome shotgun (WGS) entry which is preliminary data.</text>
</comment>
<dbReference type="GO" id="GO:0008171">
    <property type="term" value="F:O-methyltransferase activity"/>
    <property type="evidence" value="ECO:0007669"/>
    <property type="project" value="TreeGrafter"/>
</dbReference>
<dbReference type="RefSeq" id="WP_144250843.1">
    <property type="nucleotide sequence ID" value="NZ_VLPK01000008.1"/>
</dbReference>